<dbReference type="STRING" id="135651.G0NYE6"/>
<dbReference type="HOGENOM" id="CLU_164133_4_0_1"/>
<dbReference type="Proteomes" id="UP000008068">
    <property type="component" value="Unassembled WGS sequence"/>
</dbReference>
<protein>
    <recommendedName>
        <fullName evidence="1">BPTI/Kunitz inhibitor domain-containing protein</fullName>
    </recommendedName>
</protein>
<evidence type="ECO:0000313" key="2">
    <source>
        <dbReference type="EMBL" id="EGT40018.1"/>
    </source>
</evidence>
<dbReference type="Pfam" id="PF00014">
    <property type="entry name" value="Kunitz_BPTI"/>
    <property type="match status" value="1"/>
</dbReference>
<dbReference type="SUPFAM" id="SSF57362">
    <property type="entry name" value="BPTI-like"/>
    <property type="match status" value="1"/>
</dbReference>
<dbReference type="PROSITE" id="PS50279">
    <property type="entry name" value="BPTI_KUNITZ_2"/>
    <property type="match status" value="1"/>
</dbReference>
<dbReference type="AlphaFoldDB" id="G0NYE6"/>
<keyword evidence="3" id="KW-1185">Reference proteome</keyword>
<dbReference type="InterPro" id="IPR020901">
    <property type="entry name" value="Prtase_inh_Kunz-CS"/>
</dbReference>
<dbReference type="InterPro" id="IPR036880">
    <property type="entry name" value="Kunitz_BPTI_sf"/>
</dbReference>
<reference evidence="3" key="1">
    <citation type="submission" date="2011-07" db="EMBL/GenBank/DDBJ databases">
        <authorList>
            <consortium name="Caenorhabditis brenneri Sequencing and Analysis Consortium"/>
            <person name="Wilson R.K."/>
        </authorList>
    </citation>
    <scope>NUCLEOTIDE SEQUENCE [LARGE SCALE GENOMIC DNA]</scope>
    <source>
        <strain evidence="3">PB2801</strain>
    </source>
</reference>
<dbReference type="EMBL" id="GL379980">
    <property type="protein sequence ID" value="EGT40018.1"/>
    <property type="molecule type" value="Genomic_DNA"/>
</dbReference>
<evidence type="ECO:0000313" key="3">
    <source>
        <dbReference type="Proteomes" id="UP000008068"/>
    </source>
</evidence>
<name>G0NYE6_CAEBE</name>
<sequence>MRFICRLPKNNGFACGVTTPHSAYYFDVEIRECIEFMFEGCGGNQNRFASRQECINGCKSLSKL</sequence>
<proteinExistence type="predicted"/>
<dbReference type="PROSITE" id="PS00280">
    <property type="entry name" value="BPTI_KUNITZ_1"/>
    <property type="match status" value="1"/>
</dbReference>
<feature type="domain" description="BPTI/Kunitz inhibitor" evidence="1">
    <location>
        <begin position="5"/>
        <end position="58"/>
    </location>
</feature>
<dbReference type="Gene3D" id="4.10.410.10">
    <property type="entry name" value="Pancreatic trypsin inhibitor Kunitz domain"/>
    <property type="match status" value="1"/>
</dbReference>
<dbReference type="GO" id="GO:0004867">
    <property type="term" value="F:serine-type endopeptidase inhibitor activity"/>
    <property type="evidence" value="ECO:0007669"/>
    <property type="project" value="InterPro"/>
</dbReference>
<accession>G0NYE6</accession>
<gene>
    <name evidence="2" type="ORF">CAEBREN_31770</name>
</gene>
<dbReference type="InterPro" id="IPR002223">
    <property type="entry name" value="Kunitz_BPTI"/>
</dbReference>
<dbReference type="eggNOG" id="KOG4295">
    <property type="taxonomic scope" value="Eukaryota"/>
</dbReference>
<evidence type="ECO:0000259" key="1">
    <source>
        <dbReference type="PROSITE" id="PS50279"/>
    </source>
</evidence>
<dbReference type="PRINTS" id="PR00759">
    <property type="entry name" value="BASICPTASE"/>
</dbReference>
<dbReference type="OrthoDB" id="5871431at2759"/>
<dbReference type="SMART" id="SM00131">
    <property type="entry name" value="KU"/>
    <property type="match status" value="1"/>
</dbReference>
<dbReference type="PANTHER" id="PTHR47248">
    <property type="entry name" value="PROTEIN CBG06772"/>
    <property type="match status" value="1"/>
</dbReference>
<dbReference type="PANTHER" id="PTHR47248:SF6">
    <property type="entry name" value="BPTI_KUNITZ INHIBITOR DOMAIN-CONTAINING PROTEIN"/>
    <property type="match status" value="1"/>
</dbReference>
<dbReference type="InParanoid" id="G0NYE6"/>
<organism evidence="3">
    <name type="scientific">Caenorhabditis brenneri</name>
    <name type="common">Nematode worm</name>
    <dbReference type="NCBI Taxonomy" id="135651"/>
    <lineage>
        <taxon>Eukaryota</taxon>
        <taxon>Metazoa</taxon>
        <taxon>Ecdysozoa</taxon>
        <taxon>Nematoda</taxon>
        <taxon>Chromadorea</taxon>
        <taxon>Rhabditida</taxon>
        <taxon>Rhabditina</taxon>
        <taxon>Rhabditomorpha</taxon>
        <taxon>Rhabditoidea</taxon>
        <taxon>Rhabditidae</taxon>
        <taxon>Peloderinae</taxon>
        <taxon>Caenorhabditis</taxon>
    </lineage>
</organism>
<dbReference type="InterPro" id="IPR052861">
    <property type="entry name" value="BPTI/Kunitz_domain"/>
</dbReference>